<dbReference type="Pfam" id="PF25019">
    <property type="entry name" value="LRR_R13L1-DRL21"/>
    <property type="match status" value="1"/>
</dbReference>
<dbReference type="Pfam" id="PF23247">
    <property type="entry name" value="LRR_RPS2"/>
    <property type="match status" value="1"/>
</dbReference>
<dbReference type="InterPro" id="IPR032675">
    <property type="entry name" value="LRR_dom_sf"/>
</dbReference>
<dbReference type="SUPFAM" id="SSF52058">
    <property type="entry name" value="L domain-like"/>
    <property type="match status" value="1"/>
</dbReference>
<keyword evidence="4" id="KW-1185">Reference proteome</keyword>
<feature type="domain" description="Disease resistance protein At4g27190-like leucine-rich repeats" evidence="1">
    <location>
        <begin position="132"/>
        <end position="273"/>
    </location>
</feature>
<feature type="domain" description="R13L1/DRL21-like LRR repeat region" evidence="2">
    <location>
        <begin position="1"/>
        <end position="96"/>
    </location>
</feature>
<dbReference type="Proteomes" id="UP001341840">
    <property type="component" value="Unassembled WGS sequence"/>
</dbReference>
<protein>
    <submittedName>
        <fullName evidence="3">Uncharacterized protein</fullName>
    </submittedName>
</protein>
<evidence type="ECO:0000259" key="2">
    <source>
        <dbReference type="Pfam" id="PF25019"/>
    </source>
</evidence>
<proteinExistence type="predicted"/>
<dbReference type="InterPro" id="IPR057135">
    <property type="entry name" value="At4g27190-like_LRR"/>
</dbReference>
<dbReference type="PANTHER" id="PTHR47186">
    <property type="entry name" value="LEUCINE-RICH REPEAT-CONTAINING PROTEIN 57"/>
    <property type="match status" value="1"/>
</dbReference>
<dbReference type="Gene3D" id="3.80.10.10">
    <property type="entry name" value="Ribonuclease Inhibitor"/>
    <property type="match status" value="2"/>
</dbReference>
<organism evidence="3 4">
    <name type="scientific">Stylosanthes scabra</name>
    <dbReference type="NCBI Taxonomy" id="79078"/>
    <lineage>
        <taxon>Eukaryota</taxon>
        <taxon>Viridiplantae</taxon>
        <taxon>Streptophyta</taxon>
        <taxon>Embryophyta</taxon>
        <taxon>Tracheophyta</taxon>
        <taxon>Spermatophyta</taxon>
        <taxon>Magnoliopsida</taxon>
        <taxon>eudicotyledons</taxon>
        <taxon>Gunneridae</taxon>
        <taxon>Pentapetalae</taxon>
        <taxon>rosids</taxon>
        <taxon>fabids</taxon>
        <taxon>Fabales</taxon>
        <taxon>Fabaceae</taxon>
        <taxon>Papilionoideae</taxon>
        <taxon>50 kb inversion clade</taxon>
        <taxon>dalbergioids sensu lato</taxon>
        <taxon>Dalbergieae</taxon>
        <taxon>Pterocarpus clade</taxon>
        <taxon>Stylosanthes</taxon>
    </lineage>
</organism>
<dbReference type="PANTHER" id="PTHR47186:SF3">
    <property type="entry name" value="OS09G0267800 PROTEIN"/>
    <property type="match status" value="1"/>
</dbReference>
<name>A0ABU6V2B3_9FABA</name>
<reference evidence="3 4" key="1">
    <citation type="journal article" date="2023" name="Plants (Basel)">
        <title>Bridging the Gap: Combining Genomics and Transcriptomics Approaches to Understand Stylosanthes scabra, an Orphan Legume from the Brazilian Caatinga.</title>
        <authorList>
            <person name="Ferreira-Neto J.R.C."/>
            <person name="da Silva M.D."/>
            <person name="Binneck E."/>
            <person name="de Melo N.F."/>
            <person name="da Silva R.H."/>
            <person name="de Melo A.L.T.M."/>
            <person name="Pandolfi V."/>
            <person name="Bustamante F.O."/>
            <person name="Brasileiro-Vidal A.C."/>
            <person name="Benko-Iseppon A.M."/>
        </authorList>
    </citation>
    <scope>NUCLEOTIDE SEQUENCE [LARGE SCALE GENOMIC DNA]</scope>
    <source>
        <tissue evidence="3">Leaves</tissue>
    </source>
</reference>
<sequence>MSDKDGIDCLKLYWYSNEDENIVDFKFEKDILDKLRPQSNLKQLEIKGYRGTIFPDWLGHSSHHNITKVTLAHCRNCRMLPPLGQLPSLKHLFISKFSKLEIVGAEFYGDDVSCLETPFPMLETLWFDSMPCWKEWHSLELSAFPRLRSLSIGECPMLREDLSNHLPSLKSLVKLEIWGCRKLEFKMDGQQHSLQELSIMNSCDSVTSFSLLDAFPNLMHVQIRNCEKMESIVVSRSLSCLRYLSIYSCGSLKSVSMLWMATPQLEYLGLVNCPEMDLSLVTGDPPCSLRYLEISYSDKLGSAATLMNSQFHGLAHLTIHGNGKCESVKSFPKEGWLPASLESLALVNIESMETLESKGLAHLTSLQLLYIYYCLQLENIDGEKLPASLKRLLIENCRLKDPQVWPKISHTRDIEVLITDQFPNPTT</sequence>
<evidence type="ECO:0000259" key="1">
    <source>
        <dbReference type="Pfam" id="PF23247"/>
    </source>
</evidence>
<gene>
    <name evidence="3" type="ORF">PIB30_109918</name>
</gene>
<comment type="caution">
    <text evidence="3">The sequence shown here is derived from an EMBL/GenBank/DDBJ whole genome shotgun (WGS) entry which is preliminary data.</text>
</comment>
<dbReference type="InterPro" id="IPR056789">
    <property type="entry name" value="LRR_R13L1-DRL21"/>
</dbReference>
<evidence type="ECO:0000313" key="4">
    <source>
        <dbReference type="Proteomes" id="UP001341840"/>
    </source>
</evidence>
<accession>A0ABU6V2B3</accession>
<evidence type="ECO:0000313" key="3">
    <source>
        <dbReference type="EMBL" id="MED6166496.1"/>
    </source>
</evidence>
<dbReference type="EMBL" id="JASCZI010126738">
    <property type="protein sequence ID" value="MED6166496.1"/>
    <property type="molecule type" value="Genomic_DNA"/>
</dbReference>